<dbReference type="PROSITE" id="PS51257">
    <property type="entry name" value="PROKAR_LIPOPROTEIN"/>
    <property type="match status" value="1"/>
</dbReference>
<dbReference type="OrthoDB" id="10292900at2759"/>
<reference evidence="2 3" key="1">
    <citation type="submission" date="2017-06" db="EMBL/GenBank/DDBJ databases">
        <title>Ant-infecting Ophiocordyceps genomes reveal a high diversity of potential behavioral manipulation genes and a possible major role for enterotoxins.</title>
        <authorList>
            <person name="De Bekker C."/>
            <person name="Evans H.C."/>
            <person name="Brachmann A."/>
            <person name="Hughes D.P."/>
        </authorList>
    </citation>
    <scope>NUCLEOTIDE SEQUENCE [LARGE SCALE GENOMIC DNA]</scope>
    <source>
        <strain evidence="2 3">Map16</strain>
    </source>
</reference>
<keyword evidence="3" id="KW-1185">Reference proteome</keyword>
<proteinExistence type="predicted"/>
<evidence type="ECO:0000313" key="3">
    <source>
        <dbReference type="Proteomes" id="UP000226431"/>
    </source>
</evidence>
<dbReference type="EMBL" id="NJES01000025">
    <property type="protein sequence ID" value="PHH80115.1"/>
    <property type="molecule type" value="Genomic_DNA"/>
</dbReference>
<dbReference type="AlphaFoldDB" id="A0A2C5ZDY5"/>
<evidence type="ECO:0000256" key="1">
    <source>
        <dbReference type="SAM" id="SignalP"/>
    </source>
</evidence>
<keyword evidence="1" id="KW-0732">Signal</keyword>
<dbReference type="Proteomes" id="UP000226431">
    <property type="component" value="Unassembled WGS sequence"/>
</dbReference>
<comment type="caution">
    <text evidence="2">The sequence shown here is derived from an EMBL/GenBank/DDBJ whole genome shotgun (WGS) entry which is preliminary data.</text>
</comment>
<accession>A0A2C5ZDY5</accession>
<evidence type="ECO:0000313" key="2">
    <source>
        <dbReference type="EMBL" id="PHH80115.1"/>
    </source>
</evidence>
<name>A0A2C5ZDY5_9HYPO</name>
<feature type="chain" id="PRO_5012790286" evidence="1">
    <location>
        <begin position="21"/>
        <end position="90"/>
    </location>
</feature>
<feature type="signal peptide" evidence="1">
    <location>
        <begin position="1"/>
        <end position="20"/>
    </location>
</feature>
<gene>
    <name evidence="2" type="ORF">CDD80_2803</name>
</gene>
<sequence length="90" mass="9644">MRFSLFHLTLALSAISSVSGSCFCSPANGCKCNCGHSDLTPDSQYSWRGTGQDGYVGNFNCGPNEGYNLASNQNLGGDGFGWRCLYIKCN</sequence>
<protein>
    <submittedName>
        <fullName evidence="2">Uncharacterized protein</fullName>
    </submittedName>
</protein>
<organism evidence="2 3">
    <name type="scientific">Ophiocordyceps camponoti-rufipedis</name>
    <dbReference type="NCBI Taxonomy" id="2004952"/>
    <lineage>
        <taxon>Eukaryota</taxon>
        <taxon>Fungi</taxon>
        <taxon>Dikarya</taxon>
        <taxon>Ascomycota</taxon>
        <taxon>Pezizomycotina</taxon>
        <taxon>Sordariomycetes</taxon>
        <taxon>Hypocreomycetidae</taxon>
        <taxon>Hypocreales</taxon>
        <taxon>Ophiocordycipitaceae</taxon>
        <taxon>Ophiocordyceps</taxon>
    </lineage>
</organism>